<dbReference type="GO" id="GO:0003684">
    <property type="term" value="F:damaged DNA binding"/>
    <property type="evidence" value="ECO:0007669"/>
    <property type="project" value="InterPro"/>
</dbReference>
<comment type="function">
    <text evidence="13">DNA-dependent ATPase involved in processing of recombination intermediates, plays a role in repairing DNA breaks. Stimulates the branch migration of RecA-mediated strand transfer reactions, allowing the 3' invading strand to extend heteroduplex DNA faster. Binds ssDNA in the presence of ADP but not other nucleotides, has ATPase activity that is stimulated by ssDNA and various branched DNA structures, but inhibited by SSB. Does not have RecA's homology-searching function.</text>
</comment>
<feature type="short sequence motif" description="RadA KNRFG motif" evidence="11">
    <location>
        <begin position="256"/>
        <end position="260"/>
    </location>
</feature>
<dbReference type="FunFam" id="3.40.50.300:FF:000050">
    <property type="entry name" value="DNA repair protein RadA"/>
    <property type="match status" value="1"/>
</dbReference>
<keyword evidence="16" id="KW-1185">Reference proteome</keyword>
<evidence type="ECO:0000256" key="4">
    <source>
        <dbReference type="ARBA" id="ARBA00022771"/>
    </source>
</evidence>
<dbReference type="AlphaFoldDB" id="C5BSA3"/>
<comment type="similarity">
    <text evidence="11 13">Belongs to the RecA family. RadA subfamily.</text>
</comment>
<evidence type="ECO:0000259" key="14">
    <source>
        <dbReference type="PROSITE" id="PS50162"/>
    </source>
</evidence>
<dbReference type="PRINTS" id="PR01874">
    <property type="entry name" value="DNAREPAIRADA"/>
</dbReference>
<keyword evidence="5" id="KW-0378">Hydrolase</keyword>
<dbReference type="InterPro" id="IPR027417">
    <property type="entry name" value="P-loop_NTPase"/>
</dbReference>
<keyword evidence="6 13" id="KW-0862">Zinc</keyword>
<comment type="domain">
    <text evidence="11">The middle region has homology to RecA with ATPase motifs including the RadA KNRFG motif, while the C-terminus is homologous to Lon protease.</text>
</comment>
<evidence type="ECO:0000256" key="2">
    <source>
        <dbReference type="ARBA" id="ARBA00022741"/>
    </source>
</evidence>
<dbReference type="PANTHER" id="PTHR32472">
    <property type="entry name" value="DNA REPAIR PROTEIN RADA"/>
    <property type="match status" value="1"/>
</dbReference>
<organism evidence="15 16">
    <name type="scientific">Teredinibacter turnerae (strain ATCC 39867 / T7901)</name>
    <dbReference type="NCBI Taxonomy" id="377629"/>
    <lineage>
        <taxon>Bacteria</taxon>
        <taxon>Pseudomonadati</taxon>
        <taxon>Pseudomonadota</taxon>
        <taxon>Gammaproteobacteria</taxon>
        <taxon>Cellvibrionales</taxon>
        <taxon>Cellvibrionaceae</taxon>
        <taxon>Teredinibacter</taxon>
    </lineage>
</organism>
<dbReference type="HAMAP" id="MF_01498">
    <property type="entry name" value="RadA_bact"/>
    <property type="match status" value="1"/>
</dbReference>
<dbReference type="NCBIfam" id="TIGR00416">
    <property type="entry name" value="sms"/>
    <property type="match status" value="1"/>
</dbReference>
<reference evidence="15 16" key="1">
    <citation type="journal article" date="2009" name="PLoS ONE">
        <title>The complete genome of Teredinibacter turnerae T7901: an intracellular endosymbiont of marine wood-boring bivalves (shipworms).</title>
        <authorList>
            <person name="Yang J.C."/>
            <person name="Madupu R."/>
            <person name="Durkin A.S."/>
            <person name="Ekborg N.A."/>
            <person name="Pedamallu C.S."/>
            <person name="Hostetler J.B."/>
            <person name="Radune D."/>
            <person name="Toms B.S."/>
            <person name="Henrissat B."/>
            <person name="Coutinho P.M."/>
            <person name="Schwarz S."/>
            <person name="Field L."/>
            <person name="Trindade-Silva A.E."/>
            <person name="Soares C.A.G."/>
            <person name="Elshahawi S."/>
            <person name="Hanora A."/>
            <person name="Schmidt E.W."/>
            <person name="Haygood M.G."/>
            <person name="Posfai J."/>
            <person name="Benner J."/>
            <person name="Madinger C."/>
            <person name="Nove J."/>
            <person name="Anton B."/>
            <person name="Chaudhary K."/>
            <person name="Foster J."/>
            <person name="Holman A."/>
            <person name="Kumar S."/>
            <person name="Lessard P.A."/>
            <person name="Luyten Y.A."/>
            <person name="Slatko B."/>
            <person name="Wood N."/>
            <person name="Wu B."/>
            <person name="Teplitski M."/>
            <person name="Mougous J.D."/>
            <person name="Ward N."/>
            <person name="Eisen J.A."/>
            <person name="Badger J.H."/>
            <person name="Distel D.L."/>
        </authorList>
    </citation>
    <scope>NUCLEOTIDE SEQUENCE [LARGE SCALE GENOMIC DNA]</scope>
    <source>
        <strain evidence="16">ATCC 39867 / T7901</strain>
    </source>
</reference>
<protein>
    <recommendedName>
        <fullName evidence="11 12">DNA repair protein RadA</fullName>
    </recommendedName>
</protein>
<keyword evidence="4 13" id="KW-0863">Zinc-finger</keyword>
<dbReference type="PROSITE" id="PS50162">
    <property type="entry name" value="RECA_2"/>
    <property type="match status" value="1"/>
</dbReference>
<dbReference type="HOGENOM" id="CLU_018264_0_1_6"/>
<dbReference type="FunFam" id="3.30.230.10:FF:000011">
    <property type="entry name" value="DNA repair protein RadA"/>
    <property type="match status" value="1"/>
</dbReference>
<dbReference type="GO" id="GO:0000725">
    <property type="term" value="P:recombinational repair"/>
    <property type="evidence" value="ECO:0007669"/>
    <property type="project" value="UniProtKB-UniRule"/>
</dbReference>
<evidence type="ECO:0000256" key="3">
    <source>
        <dbReference type="ARBA" id="ARBA00022763"/>
    </source>
</evidence>
<accession>C5BSA3</accession>
<evidence type="ECO:0000313" key="16">
    <source>
        <dbReference type="Proteomes" id="UP000009080"/>
    </source>
</evidence>
<dbReference type="PANTHER" id="PTHR32472:SF10">
    <property type="entry name" value="DNA REPAIR PROTEIN RADA-LIKE PROTEIN"/>
    <property type="match status" value="1"/>
</dbReference>
<keyword evidence="10 11" id="KW-0234">DNA repair</keyword>
<sequence>MAKAKTAYVCNDCGADFAKWQGQCTECGAWNTLKEVRLGSSVKTSASGGRSGYAGSLEAKVTPLAEINLEELPRFSSTLEEFDRVLGGGFVPGSVVLIGGHPGAGKSTVLLQVLCQLAQQQDALYVTGEESLQQVAMRASRLGLPTANLQMLSATDVDAVVQAAAQVKPKIMVVDSIQVMHQAEIQSAPGSVSQVRECAAELTRFAKQSGTVLILVGHVTKDGSLAGPKVLEHIIDCSIMLEGSHDSRFRTLRGIKNRFGAVNELGVFAMTEQGLKEVSNPSAIFLQRGDEVSSGSVVMVVWEGTRPLLVEIQALVDASSLGNPRRVAVGLEQNRLSMLLAILHRHGGLMVGDQDVFVNVVGGVKIMEPSADLALLFALVSSFRDHPLPRELVVFGEVGLAGEIRPVPSGQERIREAAKHGFKKAIVPHGNAPREPIKGMEVVVVKKLSEALGAI</sequence>
<evidence type="ECO:0000256" key="12">
    <source>
        <dbReference type="NCBIfam" id="TIGR00416"/>
    </source>
</evidence>
<evidence type="ECO:0000256" key="1">
    <source>
        <dbReference type="ARBA" id="ARBA00022723"/>
    </source>
</evidence>
<keyword evidence="2 11" id="KW-0547">Nucleotide-binding</keyword>
<dbReference type="GO" id="GO:0140664">
    <property type="term" value="F:ATP-dependent DNA damage sensor activity"/>
    <property type="evidence" value="ECO:0007669"/>
    <property type="project" value="InterPro"/>
</dbReference>
<dbReference type="Pfam" id="PF13541">
    <property type="entry name" value="ChlI"/>
    <property type="match status" value="1"/>
</dbReference>
<feature type="domain" description="RecA family profile 1" evidence="14">
    <location>
        <begin position="71"/>
        <end position="219"/>
    </location>
</feature>
<dbReference type="CDD" id="cd01121">
    <property type="entry name" value="RadA_SMS_N"/>
    <property type="match status" value="1"/>
</dbReference>
<dbReference type="GO" id="GO:0004252">
    <property type="term" value="F:serine-type endopeptidase activity"/>
    <property type="evidence" value="ECO:0007669"/>
    <property type="project" value="InterPro"/>
</dbReference>
<dbReference type="GO" id="GO:0008270">
    <property type="term" value="F:zinc ion binding"/>
    <property type="evidence" value="ECO:0007669"/>
    <property type="project" value="UniProtKB-KW"/>
</dbReference>
<dbReference type="InterPro" id="IPR041166">
    <property type="entry name" value="Rubredoxin_2"/>
</dbReference>
<evidence type="ECO:0000256" key="7">
    <source>
        <dbReference type="ARBA" id="ARBA00022840"/>
    </source>
</evidence>
<evidence type="ECO:0000256" key="11">
    <source>
        <dbReference type="HAMAP-Rule" id="MF_01498"/>
    </source>
</evidence>
<dbReference type="GO" id="GO:0006508">
    <property type="term" value="P:proteolysis"/>
    <property type="evidence" value="ECO:0007669"/>
    <property type="project" value="InterPro"/>
</dbReference>
<dbReference type="InterPro" id="IPR014721">
    <property type="entry name" value="Ribsml_uS5_D2-typ_fold_subgr"/>
</dbReference>
<evidence type="ECO:0000256" key="8">
    <source>
        <dbReference type="ARBA" id="ARBA00023016"/>
    </source>
</evidence>
<dbReference type="InterPro" id="IPR020568">
    <property type="entry name" value="Ribosomal_Su5_D2-typ_SF"/>
</dbReference>
<dbReference type="GO" id="GO:0004176">
    <property type="term" value="F:ATP-dependent peptidase activity"/>
    <property type="evidence" value="ECO:0007669"/>
    <property type="project" value="InterPro"/>
</dbReference>
<dbReference type="SUPFAM" id="SSF52540">
    <property type="entry name" value="P-loop containing nucleoside triphosphate hydrolases"/>
    <property type="match status" value="1"/>
</dbReference>
<dbReference type="GO" id="GO:0005829">
    <property type="term" value="C:cytosol"/>
    <property type="evidence" value="ECO:0007669"/>
    <property type="project" value="TreeGrafter"/>
</dbReference>
<dbReference type="InterPro" id="IPR003593">
    <property type="entry name" value="AAA+_ATPase"/>
</dbReference>
<dbReference type="KEGG" id="ttu:TERTU_3719"/>
<evidence type="ECO:0000256" key="6">
    <source>
        <dbReference type="ARBA" id="ARBA00022833"/>
    </source>
</evidence>
<evidence type="ECO:0000256" key="13">
    <source>
        <dbReference type="RuleBase" id="RU003555"/>
    </source>
</evidence>
<gene>
    <name evidence="11 15" type="primary">radA</name>
    <name evidence="15" type="ordered locus">TERTU_3719</name>
</gene>
<keyword evidence="1 11" id="KW-0479">Metal-binding</keyword>
<comment type="function">
    <text evidence="11">Plays a role in repairing double-strand DNA breaks, probably involving stabilizing or processing branched DNA or blocked replication forks.</text>
</comment>
<dbReference type="SUPFAM" id="SSF54211">
    <property type="entry name" value="Ribosomal protein S5 domain 2-like"/>
    <property type="match status" value="1"/>
</dbReference>
<dbReference type="Proteomes" id="UP000009080">
    <property type="component" value="Chromosome"/>
</dbReference>
<dbReference type="Gene3D" id="3.40.50.300">
    <property type="entry name" value="P-loop containing nucleotide triphosphate hydrolases"/>
    <property type="match status" value="1"/>
</dbReference>
<dbReference type="GO" id="GO:0005524">
    <property type="term" value="F:ATP binding"/>
    <property type="evidence" value="ECO:0007669"/>
    <property type="project" value="UniProtKB-UniRule"/>
</dbReference>
<name>C5BSA3_TERTT</name>
<dbReference type="Gene3D" id="3.30.230.10">
    <property type="match status" value="1"/>
</dbReference>
<dbReference type="Pfam" id="PF13481">
    <property type="entry name" value="AAA_25"/>
    <property type="match status" value="1"/>
</dbReference>
<evidence type="ECO:0000256" key="9">
    <source>
        <dbReference type="ARBA" id="ARBA00023125"/>
    </source>
</evidence>
<proteinExistence type="inferred from homology"/>
<dbReference type="InterPro" id="IPR020588">
    <property type="entry name" value="RecA_ATP-bd"/>
</dbReference>
<dbReference type="InterPro" id="IPR004504">
    <property type="entry name" value="DNA_repair_RadA"/>
</dbReference>
<dbReference type="EMBL" id="CP001614">
    <property type="protein sequence ID" value="ACR12377.1"/>
    <property type="molecule type" value="Genomic_DNA"/>
</dbReference>
<dbReference type="STRING" id="377629.TERTU_3719"/>
<keyword evidence="7 11" id="KW-0067">ATP-binding</keyword>
<evidence type="ECO:0000256" key="5">
    <source>
        <dbReference type="ARBA" id="ARBA00022801"/>
    </source>
</evidence>
<dbReference type="RefSeq" id="WP_015818489.1">
    <property type="nucleotide sequence ID" value="NC_012997.1"/>
</dbReference>
<keyword evidence="8 11" id="KW-0346">Stress response</keyword>
<feature type="binding site" evidence="11">
    <location>
        <begin position="100"/>
        <end position="107"/>
    </location>
    <ligand>
        <name>ATP</name>
        <dbReference type="ChEBI" id="CHEBI:30616"/>
    </ligand>
</feature>
<dbReference type="SMART" id="SM00382">
    <property type="entry name" value="AAA"/>
    <property type="match status" value="1"/>
</dbReference>
<feature type="region of interest" description="Lon-protease-like" evidence="11">
    <location>
        <begin position="355"/>
        <end position="455"/>
    </location>
</feature>
<evidence type="ECO:0000256" key="10">
    <source>
        <dbReference type="ARBA" id="ARBA00023204"/>
    </source>
</evidence>
<keyword evidence="3 11" id="KW-0227">DNA damage</keyword>
<dbReference type="eggNOG" id="COG1066">
    <property type="taxonomic scope" value="Bacteria"/>
</dbReference>
<dbReference type="Pfam" id="PF18073">
    <property type="entry name" value="Zn_ribbon_LapB"/>
    <property type="match status" value="1"/>
</dbReference>
<dbReference type="OrthoDB" id="9803906at2"/>
<keyword evidence="9 11" id="KW-0238">DNA-binding</keyword>
<evidence type="ECO:0000313" key="15">
    <source>
        <dbReference type="EMBL" id="ACR12377.1"/>
    </source>
</evidence>